<dbReference type="InterPro" id="IPR011256">
    <property type="entry name" value="Reg_factor_effector_dom_sf"/>
</dbReference>
<evidence type="ECO:0000313" key="4">
    <source>
        <dbReference type="EMBL" id="SMB81141.1"/>
    </source>
</evidence>
<reference evidence="4 5" key="1">
    <citation type="submission" date="2017-04" db="EMBL/GenBank/DDBJ databases">
        <authorList>
            <person name="Afonso C.L."/>
            <person name="Miller P.J."/>
            <person name="Scott M.A."/>
            <person name="Spackman E."/>
            <person name="Goraichik I."/>
            <person name="Dimitrov K.M."/>
            <person name="Suarez D.L."/>
            <person name="Swayne D.E."/>
        </authorList>
    </citation>
    <scope>NUCLEOTIDE SEQUENCE [LARGE SCALE GENOMIC DNA]</scope>
    <source>
        <strain evidence="4 5">KR-140</strain>
    </source>
</reference>
<organism evidence="4 5">
    <name type="scientific">Deinococcus hopiensis KR-140</name>
    <dbReference type="NCBI Taxonomy" id="695939"/>
    <lineage>
        <taxon>Bacteria</taxon>
        <taxon>Thermotogati</taxon>
        <taxon>Deinococcota</taxon>
        <taxon>Deinococci</taxon>
        <taxon>Deinococcales</taxon>
        <taxon>Deinococcaceae</taxon>
        <taxon>Deinococcus</taxon>
    </lineage>
</organism>
<feature type="coiled-coil region" evidence="2">
    <location>
        <begin position="86"/>
        <end position="113"/>
    </location>
</feature>
<protein>
    <submittedName>
        <fullName evidence="4">Effector-binding domain-containing protein</fullName>
    </submittedName>
</protein>
<dbReference type="STRING" id="695939.SAMN00790413_04479"/>
<dbReference type="InterPro" id="IPR029442">
    <property type="entry name" value="GyrI-like"/>
</dbReference>
<dbReference type="Gene3D" id="1.10.1660.10">
    <property type="match status" value="1"/>
</dbReference>
<dbReference type="CDD" id="cd01107">
    <property type="entry name" value="HTH_BmrR"/>
    <property type="match status" value="1"/>
</dbReference>
<evidence type="ECO:0000313" key="5">
    <source>
        <dbReference type="Proteomes" id="UP000192582"/>
    </source>
</evidence>
<accession>A0A1W1UK19</accession>
<dbReference type="SMART" id="SM00422">
    <property type="entry name" value="HTH_MERR"/>
    <property type="match status" value="1"/>
</dbReference>
<feature type="domain" description="HTH merR-type" evidence="3">
    <location>
        <begin position="1"/>
        <end position="71"/>
    </location>
</feature>
<dbReference type="InterPro" id="IPR009061">
    <property type="entry name" value="DNA-bd_dom_put_sf"/>
</dbReference>
<dbReference type="GO" id="GO:0003677">
    <property type="term" value="F:DNA binding"/>
    <property type="evidence" value="ECO:0007669"/>
    <property type="project" value="UniProtKB-KW"/>
</dbReference>
<keyword evidence="1" id="KW-0238">DNA-binding</keyword>
<dbReference type="SMART" id="SM00871">
    <property type="entry name" value="AraC_E_bind"/>
    <property type="match status" value="1"/>
</dbReference>
<dbReference type="EMBL" id="FWWU01000005">
    <property type="protein sequence ID" value="SMB81141.1"/>
    <property type="molecule type" value="Genomic_DNA"/>
</dbReference>
<dbReference type="SUPFAM" id="SSF46955">
    <property type="entry name" value="Putative DNA-binding domain"/>
    <property type="match status" value="1"/>
</dbReference>
<name>A0A1W1UK19_9DEIO</name>
<dbReference type="AlphaFoldDB" id="A0A1W1UK19"/>
<dbReference type="OrthoDB" id="9773308at2"/>
<dbReference type="InterPro" id="IPR010499">
    <property type="entry name" value="AraC_E-bd"/>
</dbReference>
<dbReference type="Pfam" id="PF13411">
    <property type="entry name" value="MerR_1"/>
    <property type="match status" value="1"/>
</dbReference>
<dbReference type="InterPro" id="IPR000551">
    <property type="entry name" value="MerR-type_HTH_dom"/>
</dbReference>
<dbReference type="RefSeq" id="WP_084045859.1">
    <property type="nucleotide sequence ID" value="NZ_FWWU01000005.1"/>
</dbReference>
<gene>
    <name evidence="4" type="ORF">SAMN00790413_04479</name>
</gene>
<evidence type="ECO:0000256" key="1">
    <source>
        <dbReference type="ARBA" id="ARBA00023125"/>
    </source>
</evidence>
<dbReference type="Proteomes" id="UP000192582">
    <property type="component" value="Unassembled WGS sequence"/>
</dbReference>
<dbReference type="SUPFAM" id="SSF55136">
    <property type="entry name" value="Probable bacterial effector-binding domain"/>
    <property type="match status" value="1"/>
</dbReference>
<dbReference type="PROSITE" id="PS00552">
    <property type="entry name" value="HTH_MERR_1"/>
    <property type="match status" value="1"/>
</dbReference>
<dbReference type="Gene3D" id="3.20.80.10">
    <property type="entry name" value="Regulatory factor, effector binding domain"/>
    <property type="match status" value="1"/>
</dbReference>
<dbReference type="PROSITE" id="PS50937">
    <property type="entry name" value="HTH_MERR_2"/>
    <property type="match status" value="1"/>
</dbReference>
<evidence type="ECO:0000259" key="3">
    <source>
        <dbReference type="PROSITE" id="PS50937"/>
    </source>
</evidence>
<keyword evidence="5" id="KW-1185">Reference proteome</keyword>
<sequence>MIKIGDFARLSQVTVAALRHYDERGLLSPLKVDQDSNYRYYSVAQLPRLNRILALKDLGFSLEQILEVLQDDVSPEQLRGMLKLRQVEAAERLVEEQRRLERLEVRLRWIEQENCMPTFEIVLKTVPSMLVAARRISIPTNDQVPAYLNPAFQEVYEHAGRHGAKKHAPHLAVWYTSASTLADEDAEAVLPIDRPIPSSDRVTVHTLPQVEVASVVHHGDFQEFTQGHTALLQWIEQHNYEITGPFREIYLKHNPDDLADSTTEIQYPVQKLLG</sequence>
<evidence type="ECO:0000256" key="2">
    <source>
        <dbReference type="SAM" id="Coils"/>
    </source>
</evidence>
<keyword evidence="2" id="KW-0175">Coiled coil</keyword>
<dbReference type="PANTHER" id="PTHR30204:SF97">
    <property type="entry name" value="MERR FAMILY REGULATORY PROTEIN"/>
    <property type="match status" value="1"/>
</dbReference>
<dbReference type="InterPro" id="IPR047057">
    <property type="entry name" value="MerR_fam"/>
</dbReference>
<dbReference type="GO" id="GO:0003700">
    <property type="term" value="F:DNA-binding transcription factor activity"/>
    <property type="evidence" value="ECO:0007669"/>
    <property type="project" value="InterPro"/>
</dbReference>
<dbReference type="Pfam" id="PF06445">
    <property type="entry name" value="GyrI-like"/>
    <property type="match status" value="1"/>
</dbReference>
<proteinExistence type="predicted"/>
<dbReference type="PANTHER" id="PTHR30204">
    <property type="entry name" value="REDOX-CYCLING DRUG-SENSING TRANSCRIPTIONAL ACTIVATOR SOXR"/>
    <property type="match status" value="1"/>
</dbReference>